<gene>
    <name evidence="2" type="ORF">CCAE0312_LOCUS6731</name>
</gene>
<feature type="region of interest" description="Disordered" evidence="1">
    <location>
        <begin position="816"/>
        <end position="880"/>
    </location>
</feature>
<proteinExistence type="predicted"/>
<protein>
    <submittedName>
        <fullName evidence="2">Uncharacterized protein</fullName>
    </submittedName>
</protein>
<accession>A0A7S1XFU3</accession>
<dbReference type="AlphaFoldDB" id="A0A7S1XFU3"/>
<feature type="compositionally biased region" description="Basic and acidic residues" evidence="1">
    <location>
        <begin position="120"/>
        <end position="131"/>
    </location>
</feature>
<name>A0A7S1XFU3_9RHOD</name>
<sequence length="880" mass="94519">MWEDHAQRGSEIEDGRIAALTERTRTRVGPDEHLPDFEEVQSQWGGRVRGLEEPSAVTPWEEQPQMEGPSGQTGSCDLAMGLPSNFEEFHPTELGGPSSSGESGPPPVEYPLATASHADNIPDHDLSLQDREEPDSGDVADVEGEDPDTEVDTEEAMGEEGDRQLPEGVYTGAEAVFAVQEETEVEMTMSEITNEDPDAEHYHPDYTSPYGYVPDYEDPDRNRDATILGVAGTTTQSPVEVDDGLPTLFGSRLETEERAHEHSVPRNRVLRSLPEKRVPVSVTQLPKSNLDETKGLPPQEVRSSKGPLGVNAFVLRDHKIKVFLKSGERNRYVGTLISEPDSAIVSMSWCKVGQDPRFFTLVASTLSGKVWLFFLFVETSIEGVRSGIRLMKSRGFRAPAGYYSKVQTIGVPENGILSLTPSDGDDVHFVSFKSTGTLSKVSESTGASGADSIAKEYVHEAAIVEKDEMFKPGQRISLNETELVETLQKDAALTTNIQDTSLTDVDPISPKMEEIMNLPDDFEAGGGSVAIEGRVFINPDQSKSMGSRQGEIDAEGVAIAQPYTIETVADTEVDFVADLVERGDEGDGAEVGIEDTDPVGDIDASGETLVEDEDLRQENDHRGFGDTSISGLVKQMASDIESGALMSDDIHLSKTPETSMSMSGKVHGIASRFNAGASSSDLVDSTPSTDLESRTGDISGIIGKFESGEILESRELIDSREASLETTDVRKERGGFEGVGVLSDPVVNATSMRYGAPVMSGSSGLLRGPPAPPEWKTSSSNVSTGGVTTPSGWTGASTPAAFVSINDEAIGQMTPEHVELSSRPSVAGSSRDREYSEDGVAQDFSDSVRISGALSRLSSNESVAGLPPEAPELPTFEDDD</sequence>
<dbReference type="EMBL" id="HBGH01012135">
    <property type="protein sequence ID" value="CAD9234641.1"/>
    <property type="molecule type" value="Transcribed_RNA"/>
</dbReference>
<feature type="compositionally biased region" description="Acidic residues" evidence="1">
    <location>
        <begin position="132"/>
        <end position="159"/>
    </location>
</feature>
<reference evidence="2" key="1">
    <citation type="submission" date="2021-01" db="EMBL/GenBank/DDBJ databases">
        <authorList>
            <person name="Corre E."/>
            <person name="Pelletier E."/>
            <person name="Niang G."/>
            <person name="Scheremetjew M."/>
            <person name="Finn R."/>
            <person name="Kale V."/>
            <person name="Holt S."/>
            <person name="Cochrane G."/>
            <person name="Meng A."/>
            <person name="Brown T."/>
            <person name="Cohen L."/>
        </authorList>
    </citation>
    <scope>NUCLEOTIDE SEQUENCE</scope>
    <source>
        <strain evidence="2">SAG 36.94</strain>
    </source>
</reference>
<organism evidence="2">
    <name type="scientific">Compsopogon caeruleus</name>
    <dbReference type="NCBI Taxonomy" id="31354"/>
    <lineage>
        <taxon>Eukaryota</taxon>
        <taxon>Rhodophyta</taxon>
        <taxon>Compsopogonophyceae</taxon>
        <taxon>Compsopogonales</taxon>
        <taxon>Compsopogonaceae</taxon>
        <taxon>Compsopogon</taxon>
    </lineage>
</organism>
<feature type="region of interest" description="Disordered" evidence="1">
    <location>
        <begin position="1"/>
        <end position="168"/>
    </location>
</feature>
<feature type="compositionally biased region" description="Basic and acidic residues" evidence="1">
    <location>
        <begin position="1"/>
        <end position="36"/>
    </location>
</feature>
<evidence type="ECO:0000256" key="1">
    <source>
        <dbReference type="SAM" id="MobiDB-lite"/>
    </source>
</evidence>
<evidence type="ECO:0000313" key="2">
    <source>
        <dbReference type="EMBL" id="CAD9234641.1"/>
    </source>
</evidence>
<feature type="compositionally biased region" description="Low complexity" evidence="1">
    <location>
        <begin position="777"/>
        <end position="795"/>
    </location>
</feature>
<feature type="region of interest" description="Disordered" evidence="1">
    <location>
        <begin position="763"/>
        <end position="795"/>
    </location>
</feature>